<dbReference type="OrthoDB" id="9811974at2"/>
<dbReference type="RefSeq" id="WP_073040904.1">
    <property type="nucleotide sequence ID" value="NZ_FQUO01000003.1"/>
</dbReference>
<feature type="transmembrane region" description="Helical" evidence="1">
    <location>
        <begin position="64"/>
        <end position="82"/>
    </location>
</feature>
<dbReference type="Proteomes" id="UP000184368">
    <property type="component" value="Unassembled WGS sequence"/>
</dbReference>
<sequence>MNKALLVLPLVLLSLLLAIWSGWLRLGWALPLGMAAAQHGALMVGSFLGTMIFVERAVTFKQKWVLLLPFINGLSVLCFALGQTAVALWCLLLGAAGFVVMCCYFVYRYGELYYYVFLAGAFALLGAQVIVYKTHFYPNAIPWYMAFLLFTIVAERLELSRFQNITPFMRNSLLAALGLVLLSLFMPFHFYGHLVFAAAMATVAAWLLRYDMAWKSLRIRGQHRYSAQLLITGYVWLLPTALLLVWPAGNPFLYDAALHSFFIGFVFSMIFSHAPIILPAVLRLPVQLFRPFLYVLFVLLQLSLLLRVVGDLLLLPLLRQWGGLLNGMVILAFFVSVGVIVRKELAKRKLVLR</sequence>
<evidence type="ECO:0000313" key="2">
    <source>
        <dbReference type="EMBL" id="SHE90361.1"/>
    </source>
</evidence>
<accession>A0A1M4XAA7</accession>
<feature type="transmembrane region" description="Helical" evidence="1">
    <location>
        <begin position="28"/>
        <end position="52"/>
    </location>
</feature>
<keyword evidence="1" id="KW-0812">Transmembrane</keyword>
<reference evidence="2 3" key="1">
    <citation type="submission" date="2016-11" db="EMBL/GenBank/DDBJ databases">
        <authorList>
            <person name="Jaros S."/>
            <person name="Januszkiewicz K."/>
            <person name="Wedrychowicz H."/>
        </authorList>
    </citation>
    <scope>NUCLEOTIDE SEQUENCE [LARGE SCALE GENOMIC DNA]</scope>
    <source>
        <strain evidence="2 3">DSM 26897</strain>
    </source>
</reference>
<evidence type="ECO:0000256" key="1">
    <source>
        <dbReference type="SAM" id="Phobius"/>
    </source>
</evidence>
<protein>
    <recommendedName>
        <fullName evidence="4">NnrS protein</fullName>
    </recommendedName>
</protein>
<gene>
    <name evidence="2" type="ORF">SAMN05444008_103300</name>
</gene>
<feature type="transmembrane region" description="Helical" evidence="1">
    <location>
        <begin position="136"/>
        <end position="155"/>
    </location>
</feature>
<evidence type="ECO:0000313" key="3">
    <source>
        <dbReference type="Proteomes" id="UP000184368"/>
    </source>
</evidence>
<organism evidence="2 3">
    <name type="scientific">Cnuella takakiae</name>
    <dbReference type="NCBI Taxonomy" id="1302690"/>
    <lineage>
        <taxon>Bacteria</taxon>
        <taxon>Pseudomonadati</taxon>
        <taxon>Bacteroidota</taxon>
        <taxon>Chitinophagia</taxon>
        <taxon>Chitinophagales</taxon>
        <taxon>Chitinophagaceae</taxon>
        <taxon>Cnuella</taxon>
    </lineage>
</organism>
<feature type="transmembrane region" description="Helical" evidence="1">
    <location>
        <begin position="321"/>
        <end position="341"/>
    </location>
</feature>
<feature type="transmembrane region" description="Helical" evidence="1">
    <location>
        <begin position="294"/>
        <end position="315"/>
    </location>
</feature>
<keyword evidence="3" id="KW-1185">Reference proteome</keyword>
<keyword evidence="1" id="KW-1133">Transmembrane helix</keyword>
<feature type="transmembrane region" description="Helical" evidence="1">
    <location>
        <begin position="88"/>
        <end position="107"/>
    </location>
</feature>
<feature type="transmembrane region" description="Helical" evidence="1">
    <location>
        <begin position="261"/>
        <end position="282"/>
    </location>
</feature>
<dbReference type="AlphaFoldDB" id="A0A1M4XAA7"/>
<feature type="transmembrane region" description="Helical" evidence="1">
    <location>
        <begin position="191"/>
        <end position="208"/>
    </location>
</feature>
<feature type="transmembrane region" description="Helical" evidence="1">
    <location>
        <begin position="167"/>
        <end position="185"/>
    </location>
</feature>
<dbReference type="EMBL" id="FQUO01000003">
    <property type="protein sequence ID" value="SHE90361.1"/>
    <property type="molecule type" value="Genomic_DNA"/>
</dbReference>
<feature type="transmembrane region" description="Helical" evidence="1">
    <location>
        <begin position="112"/>
        <end position="130"/>
    </location>
</feature>
<keyword evidence="1" id="KW-0472">Membrane</keyword>
<name>A0A1M4XAA7_9BACT</name>
<feature type="transmembrane region" description="Helical" evidence="1">
    <location>
        <begin position="229"/>
        <end position="249"/>
    </location>
</feature>
<proteinExistence type="predicted"/>
<evidence type="ECO:0008006" key="4">
    <source>
        <dbReference type="Google" id="ProtNLM"/>
    </source>
</evidence>
<dbReference type="STRING" id="1302690.BUE76_05905"/>